<organism evidence="1 2">
    <name type="scientific">Strongylus vulgaris</name>
    <name type="common">Blood worm</name>
    <dbReference type="NCBI Taxonomy" id="40348"/>
    <lineage>
        <taxon>Eukaryota</taxon>
        <taxon>Metazoa</taxon>
        <taxon>Ecdysozoa</taxon>
        <taxon>Nematoda</taxon>
        <taxon>Chromadorea</taxon>
        <taxon>Rhabditida</taxon>
        <taxon>Rhabditina</taxon>
        <taxon>Rhabditomorpha</taxon>
        <taxon>Strongyloidea</taxon>
        <taxon>Strongylidae</taxon>
        <taxon>Strongylus</taxon>
    </lineage>
</organism>
<protein>
    <submittedName>
        <fullName evidence="1">Uncharacterized protein</fullName>
    </submittedName>
</protein>
<sequence>MNSYIEDMREPSASRSQYMKQGFEISDLPLRKEHRRTCNEDRTEERTVVIAPPTGTQPSRWIVWKWVYD</sequence>
<evidence type="ECO:0000313" key="1">
    <source>
        <dbReference type="EMBL" id="VDM67233.1"/>
    </source>
</evidence>
<dbReference type="EMBL" id="UYYB01004947">
    <property type="protein sequence ID" value="VDM67233.1"/>
    <property type="molecule type" value="Genomic_DNA"/>
</dbReference>
<proteinExistence type="predicted"/>
<dbReference type="Proteomes" id="UP000270094">
    <property type="component" value="Unassembled WGS sequence"/>
</dbReference>
<gene>
    <name evidence="1" type="ORF">SVUK_LOCUS2231</name>
</gene>
<keyword evidence="2" id="KW-1185">Reference proteome</keyword>
<reference evidence="1 2" key="1">
    <citation type="submission" date="2018-11" db="EMBL/GenBank/DDBJ databases">
        <authorList>
            <consortium name="Pathogen Informatics"/>
        </authorList>
    </citation>
    <scope>NUCLEOTIDE SEQUENCE [LARGE SCALE GENOMIC DNA]</scope>
</reference>
<name>A0A3P7IH72_STRVU</name>
<evidence type="ECO:0000313" key="2">
    <source>
        <dbReference type="Proteomes" id="UP000270094"/>
    </source>
</evidence>
<dbReference type="AlphaFoldDB" id="A0A3P7IH72"/>
<accession>A0A3P7IH72</accession>